<dbReference type="GO" id="GO:0008299">
    <property type="term" value="P:isoprenoid biosynthetic process"/>
    <property type="evidence" value="ECO:0007669"/>
    <property type="project" value="InterPro"/>
</dbReference>
<keyword evidence="4" id="KW-0460">Magnesium</keyword>
<dbReference type="Gene3D" id="1.10.600.10">
    <property type="entry name" value="Farnesyl Diphosphate Synthase"/>
    <property type="match status" value="1"/>
</dbReference>
<comment type="similarity">
    <text evidence="2 5">Belongs to the FPP/GGPP synthase family.</text>
</comment>
<dbReference type="GO" id="GO:0046872">
    <property type="term" value="F:metal ion binding"/>
    <property type="evidence" value="ECO:0007669"/>
    <property type="project" value="UniProtKB-KW"/>
</dbReference>
<keyword evidence="6" id="KW-1185">Reference proteome</keyword>
<evidence type="ECO:0000256" key="3">
    <source>
        <dbReference type="ARBA" id="ARBA00022723"/>
    </source>
</evidence>
<keyword evidence="3" id="KW-0479">Metal-binding</keyword>
<evidence type="ECO:0000313" key="6">
    <source>
        <dbReference type="Proteomes" id="UP000515121"/>
    </source>
</evidence>
<dbReference type="Pfam" id="PF00348">
    <property type="entry name" value="polyprenyl_synt"/>
    <property type="match status" value="1"/>
</dbReference>
<evidence type="ECO:0000256" key="5">
    <source>
        <dbReference type="RuleBase" id="RU004466"/>
    </source>
</evidence>
<evidence type="ECO:0000256" key="4">
    <source>
        <dbReference type="ARBA" id="ARBA00022842"/>
    </source>
</evidence>
<reference evidence="7" key="1">
    <citation type="submission" date="2025-08" db="UniProtKB">
        <authorList>
            <consortium name="RefSeq"/>
        </authorList>
    </citation>
    <scope>IDENTIFICATION</scope>
    <source>
        <tissue evidence="7">Fruit stalk</tissue>
    </source>
</reference>
<evidence type="ECO:0000256" key="2">
    <source>
        <dbReference type="ARBA" id="ARBA00006706"/>
    </source>
</evidence>
<gene>
    <name evidence="7" type="primary">LOC111288092</name>
</gene>
<proteinExistence type="inferred from homology"/>
<dbReference type="PANTHER" id="PTHR43281:SF6">
    <property type="entry name" value="HETERODIMERIC GERANYLGERANYL PYROPHOSPHATE SYNTHASE SMALL SUBUNIT, CHLOROPLASTIC-LIKE"/>
    <property type="match status" value="1"/>
</dbReference>
<keyword evidence="5" id="KW-0808">Transferase</keyword>
<accession>A0A6P5Y2B4</accession>
<dbReference type="RefSeq" id="XP_022734589.1">
    <property type="nucleotide sequence ID" value="XM_022878854.1"/>
</dbReference>
<dbReference type="OrthoDB" id="1923994at2759"/>
<dbReference type="GO" id="GO:0004659">
    <property type="term" value="F:prenyltransferase activity"/>
    <property type="evidence" value="ECO:0007669"/>
    <property type="project" value="InterPro"/>
</dbReference>
<organism evidence="6 7">
    <name type="scientific">Durio zibethinus</name>
    <name type="common">Durian</name>
    <dbReference type="NCBI Taxonomy" id="66656"/>
    <lineage>
        <taxon>Eukaryota</taxon>
        <taxon>Viridiplantae</taxon>
        <taxon>Streptophyta</taxon>
        <taxon>Embryophyta</taxon>
        <taxon>Tracheophyta</taxon>
        <taxon>Spermatophyta</taxon>
        <taxon>Magnoliopsida</taxon>
        <taxon>eudicotyledons</taxon>
        <taxon>Gunneridae</taxon>
        <taxon>Pentapetalae</taxon>
        <taxon>rosids</taxon>
        <taxon>malvids</taxon>
        <taxon>Malvales</taxon>
        <taxon>Malvaceae</taxon>
        <taxon>Helicteroideae</taxon>
        <taxon>Durio</taxon>
    </lineage>
</organism>
<evidence type="ECO:0000313" key="7">
    <source>
        <dbReference type="RefSeq" id="XP_022734589.1"/>
    </source>
</evidence>
<comment type="cofactor">
    <cofactor evidence="1">
        <name>Mg(2+)</name>
        <dbReference type="ChEBI" id="CHEBI:18420"/>
    </cofactor>
</comment>
<dbReference type="KEGG" id="dzi:111288092"/>
<name>A0A6P5Y2B4_DURZI</name>
<dbReference type="Proteomes" id="UP000515121">
    <property type="component" value="Unplaced"/>
</dbReference>
<dbReference type="SUPFAM" id="SSF48576">
    <property type="entry name" value="Terpenoid synthases"/>
    <property type="match status" value="1"/>
</dbReference>
<dbReference type="GeneID" id="111288092"/>
<dbReference type="AlphaFoldDB" id="A0A6P5Y2B4"/>
<sequence>MARALSIVNGNPMFHVRCRPNPSRPCPLVLPYRPLKVTMSCNQSYWTSINADIEAHLKQAITVREPLPVFEPMHHLTFSAPRSTAPALCVAACELVGGHRDQALPAASALHLMHAASFTHRHLPLTESCRPKSTIQHAYGPNMELLIGDALVPSGLELLAKSNDPTQNNSNRILRVMVEITRAIGSQGMIYGQYYEVELCQSDNKGSSHIGEIERLSEKYEGALHACAAACGAILGRGNEEEIEKMRRYGLYIGKIQGLMNRIGSNDKDLKVLVDGLRNLATKELTGFNEAKVEAISSSFESNLIYA</sequence>
<evidence type="ECO:0000256" key="1">
    <source>
        <dbReference type="ARBA" id="ARBA00001946"/>
    </source>
</evidence>
<protein>
    <submittedName>
        <fullName evidence="7">Heterodimeric geranylgeranyl pyrophosphate synthase small subunit, chloroplastic-like</fullName>
    </submittedName>
</protein>
<dbReference type="InterPro" id="IPR000092">
    <property type="entry name" value="Polyprenyl_synt"/>
</dbReference>
<dbReference type="PANTHER" id="PTHR43281">
    <property type="entry name" value="FARNESYL DIPHOSPHATE SYNTHASE"/>
    <property type="match status" value="1"/>
</dbReference>
<dbReference type="InterPro" id="IPR008949">
    <property type="entry name" value="Isoprenoid_synthase_dom_sf"/>
</dbReference>